<dbReference type="AlphaFoldDB" id="A0A426YH82"/>
<evidence type="ECO:0000313" key="2">
    <source>
        <dbReference type="EMBL" id="RRT51088.1"/>
    </source>
</evidence>
<sequence>MVRPARARVAQQDLELEEDTRRPTTERGKNPWMTRTPPIHHLAISRSKVGTIVMQSSDYTGVKPSVETKSSLEGMVENVGPWTMLRAHLEMIDTEHPLGEAESSLGDAQD</sequence>
<feature type="region of interest" description="Disordered" evidence="1">
    <location>
        <begin position="1"/>
        <end position="38"/>
    </location>
</feature>
<dbReference type="EMBL" id="AMZH03012401">
    <property type="protein sequence ID" value="RRT51088.1"/>
    <property type="molecule type" value="Genomic_DNA"/>
</dbReference>
<feature type="compositionally biased region" description="Basic and acidic residues" evidence="1">
    <location>
        <begin position="19"/>
        <end position="29"/>
    </location>
</feature>
<comment type="caution">
    <text evidence="2">The sequence shown here is derived from an EMBL/GenBank/DDBJ whole genome shotgun (WGS) entry which is preliminary data.</text>
</comment>
<evidence type="ECO:0000313" key="3">
    <source>
        <dbReference type="Proteomes" id="UP000287651"/>
    </source>
</evidence>
<organism evidence="2 3">
    <name type="scientific">Ensete ventricosum</name>
    <name type="common">Abyssinian banana</name>
    <name type="synonym">Musa ensete</name>
    <dbReference type="NCBI Taxonomy" id="4639"/>
    <lineage>
        <taxon>Eukaryota</taxon>
        <taxon>Viridiplantae</taxon>
        <taxon>Streptophyta</taxon>
        <taxon>Embryophyta</taxon>
        <taxon>Tracheophyta</taxon>
        <taxon>Spermatophyta</taxon>
        <taxon>Magnoliopsida</taxon>
        <taxon>Liliopsida</taxon>
        <taxon>Zingiberales</taxon>
        <taxon>Musaceae</taxon>
        <taxon>Ensete</taxon>
    </lineage>
</organism>
<protein>
    <submittedName>
        <fullName evidence="2">Uncharacterized protein</fullName>
    </submittedName>
</protein>
<dbReference type="Proteomes" id="UP000287651">
    <property type="component" value="Unassembled WGS sequence"/>
</dbReference>
<name>A0A426YH82_ENSVE</name>
<proteinExistence type="predicted"/>
<evidence type="ECO:0000256" key="1">
    <source>
        <dbReference type="SAM" id="MobiDB-lite"/>
    </source>
</evidence>
<accession>A0A426YH82</accession>
<gene>
    <name evidence="2" type="ORF">B296_00028401</name>
</gene>
<reference evidence="2 3" key="1">
    <citation type="journal article" date="2014" name="Agronomy (Basel)">
        <title>A Draft Genome Sequence for Ensete ventricosum, the Drought-Tolerant Tree Against Hunger.</title>
        <authorList>
            <person name="Harrison J."/>
            <person name="Moore K.A."/>
            <person name="Paszkiewicz K."/>
            <person name="Jones T."/>
            <person name="Grant M."/>
            <person name="Ambacheew D."/>
            <person name="Muzemil S."/>
            <person name="Studholme D.J."/>
        </authorList>
    </citation>
    <scope>NUCLEOTIDE SEQUENCE [LARGE SCALE GENOMIC DNA]</scope>
</reference>